<dbReference type="GO" id="GO:0008047">
    <property type="term" value="F:enzyme activator activity"/>
    <property type="evidence" value="ECO:0007669"/>
    <property type="project" value="InterPro"/>
</dbReference>
<evidence type="ECO:0000256" key="1">
    <source>
        <dbReference type="SAM" id="SignalP"/>
    </source>
</evidence>
<dbReference type="EMBL" id="JARKIK010000072">
    <property type="protein sequence ID" value="KAK8728365.1"/>
    <property type="molecule type" value="Genomic_DNA"/>
</dbReference>
<dbReference type="InterPro" id="IPR001981">
    <property type="entry name" value="Colipase"/>
</dbReference>
<dbReference type="PANTHER" id="PTHR10041:SF5">
    <property type="entry name" value="LEUCINE-RICH COLIPASE-LIKE PROTEIN 1"/>
    <property type="match status" value="1"/>
</dbReference>
<sequence length="141" mass="15798">MISQRGGCMLLLVLVVAAVAAPLHAVPKRVANRMIPSWWSMVKNVCWSESDCEPGECCARPMLSSKAYCMPLRTRGQVCDSSPLMLDFSKQVYFSDCPCQYDLMCASLSNKSKSQCVDLRTLEIDYRRLATMNIPLPSENH</sequence>
<evidence type="ECO:0000313" key="2">
    <source>
        <dbReference type="EMBL" id="KAK8728365.1"/>
    </source>
</evidence>
<dbReference type="Proteomes" id="UP001445076">
    <property type="component" value="Unassembled WGS sequence"/>
</dbReference>
<reference evidence="2 3" key="1">
    <citation type="journal article" date="2024" name="BMC Genomics">
        <title>Genome assembly of redclaw crayfish (Cherax quadricarinatus) provides insights into its immune adaptation and hypoxia tolerance.</title>
        <authorList>
            <person name="Liu Z."/>
            <person name="Zheng J."/>
            <person name="Li H."/>
            <person name="Fang K."/>
            <person name="Wang S."/>
            <person name="He J."/>
            <person name="Zhou D."/>
            <person name="Weng S."/>
            <person name="Chi M."/>
            <person name="Gu Z."/>
            <person name="He J."/>
            <person name="Li F."/>
            <person name="Wang M."/>
        </authorList>
    </citation>
    <scope>NUCLEOTIDE SEQUENCE [LARGE SCALE GENOMIC DNA]</scope>
    <source>
        <strain evidence="2">ZL_2023a</strain>
    </source>
</reference>
<protein>
    <recommendedName>
        <fullName evidence="4">Prokineticin domain-containing protein</fullName>
    </recommendedName>
</protein>
<feature type="signal peptide" evidence="1">
    <location>
        <begin position="1"/>
        <end position="25"/>
    </location>
</feature>
<organism evidence="2 3">
    <name type="scientific">Cherax quadricarinatus</name>
    <name type="common">Australian red claw crayfish</name>
    <dbReference type="NCBI Taxonomy" id="27406"/>
    <lineage>
        <taxon>Eukaryota</taxon>
        <taxon>Metazoa</taxon>
        <taxon>Ecdysozoa</taxon>
        <taxon>Arthropoda</taxon>
        <taxon>Crustacea</taxon>
        <taxon>Multicrustacea</taxon>
        <taxon>Malacostraca</taxon>
        <taxon>Eumalacostraca</taxon>
        <taxon>Eucarida</taxon>
        <taxon>Decapoda</taxon>
        <taxon>Pleocyemata</taxon>
        <taxon>Astacidea</taxon>
        <taxon>Parastacoidea</taxon>
        <taxon>Parastacidae</taxon>
        <taxon>Cherax</taxon>
    </lineage>
</organism>
<dbReference type="Gene3D" id="2.10.80.10">
    <property type="entry name" value="Lipase, subunit A"/>
    <property type="match status" value="1"/>
</dbReference>
<proteinExistence type="predicted"/>
<feature type="chain" id="PRO_5043609429" description="Prokineticin domain-containing protein" evidence="1">
    <location>
        <begin position="26"/>
        <end position="141"/>
    </location>
</feature>
<dbReference type="PANTHER" id="PTHR10041">
    <property type="entry name" value="COLIPASE"/>
    <property type="match status" value="1"/>
</dbReference>
<dbReference type="GO" id="GO:0005576">
    <property type="term" value="C:extracellular region"/>
    <property type="evidence" value="ECO:0007669"/>
    <property type="project" value="InterPro"/>
</dbReference>
<accession>A0AAW0WM91</accession>
<keyword evidence="3" id="KW-1185">Reference proteome</keyword>
<gene>
    <name evidence="2" type="ORF">OTU49_009249</name>
</gene>
<dbReference type="GO" id="GO:0007586">
    <property type="term" value="P:digestion"/>
    <property type="evidence" value="ECO:0007669"/>
    <property type="project" value="InterPro"/>
</dbReference>
<dbReference type="GO" id="GO:0016042">
    <property type="term" value="P:lipid catabolic process"/>
    <property type="evidence" value="ECO:0007669"/>
    <property type="project" value="InterPro"/>
</dbReference>
<dbReference type="AlphaFoldDB" id="A0AAW0WM91"/>
<keyword evidence="1" id="KW-0732">Signal</keyword>
<name>A0AAW0WM91_CHEQU</name>
<evidence type="ECO:0000313" key="3">
    <source>
        <dbReference type="Proteomes" id="UP001445076"/>
    </source>
</evidence>
<comment type="caution">
    <text evidence="2">The sequence shown here is derived from an EMBL/GenBank/DDBJ whole genome shotgun (WGS) entry which is preliminary data.</text>
</comment>
<evidence type="ECO:0008006" key="4">
    <source>
        <dbReference type="Google" id="ProtNLM"/>
    </source>
</evidence>